<dbReference type="AlphaFoldDB" id="A0A6J1V8C9"/>
<name>A0A6J1V8C9_9SAUR</name>
<evidence type="ECO:0000313" key="10">
    <source>
        <dbReference type="RefSeq" id="XP_026539516.1"/>
    </source>
</evidence>
<feature type="binding site" evidence="5">
    <location>
        <position position="98"/>
    </location>
    <ligand>
        <name>Zn(2+)</name>
        <dbReference type="ChEBI" id="CHEBI:29105"/>
        <label>1</label>
    </ligand>
</feature>
<protein>
    <recommendedName>
        <fullName evidence="6">Phosphodiesterase</fullName>
        <ecNumber evidence="6">3.1.4.-</ecNumber>
    </recommendedName>
</protein>
<dbReference type="Pfam" id="PF00233">
    <property type="entry name" value="PDEase_I"/>
    <property type="match status" value="1"/>
</dbReference>
<feature type="binding site" evidence="4">
    <location>
        <begin position="94"/>
        <end position="98"/>
    </location>
    <ligand>
        <name>AMP</name>
        <dbReference type="ChEBI" id="CHEBI:456215"/>
    </ligand>
</feature>
<feature type="region of interest" description="Disordered" evidence="7">
    <location>
        <begin position="294"/>
        <end position="338"/>
    </location>
</feature>
<dbReference type="RefSeq" id="XP_026539516.1">
    <property type="nucleotide sequence ID" value="XM_026683731.1"/>
</dbReference>
<dbReference type="PRINTS" id="PR00387">
    <property type="entry name" value="PDIESTERASE1"/>
</dbReference>
<dbReference type="EC" id="3.1.4.-" evidence="6"/>
<dbReference type="GO" id="GO:0046872">
    <property type="term" value="F:metal ion binding"/>
    <property type="evidence" value="ECO:0007669"/>
    <property type="project" value="UniProtKB-KW"/>
</dbReference>
<evidence type="ECO:0000256" key="7">
    <source>
        <dbReference type="SAM" id="MobiDB-lite"/>
    </source>
</evidence>
<feature type="compositionally biased region" description="Basic and acidic residues" evidence="7">
    <location>
        <begin position="445"/>
        <end position="454"/>
    </location>
</feature>
<dbReference type="InterPro" id="IPR023174">
    <property type="entry name" value="PDEase_CS"/>
</dbReference>
<dbReference type="PANTHER" id="PTHR11347">
    <property type="entry name" value="CYCLIC NUCLEOTIDE PHOSPHODIESTERASE"/>
    <property type="match status" value="1"/>
</dbReference>
<feature type="binding site" evidence="4">
    <location>
        <position position="295"/>
    </location>
    <ligand>
        <name>AMP</name>
        <dbReference type="ChEBI" id="CHEBI:456215"/>
    </ligand>
</feature>
<comment type="similarity">
    <text evidence="6">Belongs to the cyclic nucleotide phosphodiesterase family.</text>
</comment>
<evidence type="ECO:0000256" key="2">
    <source>
        <dbReference type="ARBA" id="ARBA00022801"/>
    </source>
</evidence>
<evidence type="ECO:0000259" key="8">
    <source>
        <dbReference type="PROSITE" id="PS51845"/>
    </source>
</evidence>
<dbReference type="KEGG" id="nss:113422635"/>
<evidence type="ECO:0000313" key="9">
    <source>
        <dbReference type="Proteomes" id="UP000504612"/>
    </source>
</evidence>
<evidence type="ECO:0000256" key="4">
    <source>
        <dbReference type="PIRSR" id="PIRSR623088-2"/>
    </source>
</evidence>
<feature type="region of interest" description="Disordered" evidence="7">
    <location>
        <begin position="439"/>
        <end position="458"/>
    </location>
</feature>
<gene>
    <name evidence="10" type="primary">LOC113422635</name>
</gene>
<dbReference type="GO" id="GO:0007165">
    <property type="term" value="P:signal transduction"/>
    <property type="evidence" value="ECO:0007669"/>
    <property type="project" value="InterPro"/>
</dbReference>
<comment type="cofactor">
    <cofactor evidence="6">
        <name>a divalent metal cation</name>
        <dbReference type="ChEBI" id="CHEBI:60240"/>
    </cofactor>
    <text evidence="6">Binds 2 divalent metal cations per subunit. Site 1 may preferentially bind zinc ions, while site 2 has a preference for magnesium and/or manganese ions.</text>
</comment>
<feature type="binding site" evidence="4">
    <location>
        <position position="135"/>
    </location>
    <ligand>
        <name>AMP</name>
        <dbReference type="ChEBI" id="CHEBI:456215"/>
    </ligand>
</feature>
<feature type="active site" description="Proton donor" evidence="3">
    <location>
        <position position="94"/>
    </location>
</feature>
<reference evidence="10" key="1">
    <citation type="submission" date="2025-08" db="UniProtKB">
        <authorList>
            <consortium name="RefSeq"/>
        </authorList>
    </citation>
    <scope>IDENTIFICATION</scope>
</reference>
<dbReference type="GO" id="GO:0004114">
    <property type="term" value="F:3',5'-cyclic-nucleotide phosphodiesterase activity"/>
    <property type="evidence" value="ECO:0007669"/>
    <property type="project" value="InterPro"/>
</dbReference>
<keyword evidence="2 6" id="KW-0378">Hydrolase</keyword>
<accession>A0A6J1V8C9</accession>
<evidence type="ECO:0000256" key="6">
    <source>
        <dbReference type="RuleBase" id="RU363067"/>
    </source>
</evidence>
<evidence type="ECO:0000256" key="5">
    <source>
        <dbReference type="PIRSR" id="PIRSR623088-3"/>
    </source>
</evidence>
<feature type="compositionally biased region" description="Basic residues" evidence="7">
    <location>
        <begin position="307"/>
        <end position="324"/>
    </location>
</feature>
<evidence type="ECO:0000256" key="1">
    <source>
        <dbReference type="ARBA" id="ARBA00022723"/>
    </source>
</evidence>
<dbReference type="Gene3D" id="1.10.1300.10">
    <property type="entry name" value="3'5'-cyclic nucleotide phosphodiesterase, catalytic domain"/>
    <property type="match status" value="1"/>
</dbReference>
<dbReference type="Proteomes" id="UP000504612">
    <property type="component" value="Unplaced"/>
</dbReference>
<dbReference type="GeneID" id="113422635"/>
<dbReference type="InterPro" id="IPR002073">
    <property type="entry name" value="PDEase_catalytic_dom"/>
</dbReference>
<feature type="binding site" evidence="5">
    <location>
        <position position="135"/>
    </location>
    <ligand>
        <name>Zn(2+)</name>
        <dbReference type="ChEBI" id="CHEBI:29105"/>
        <label>2</label>
    </ligand>
</feature>
<dbReference type="SUPFAM" id="SSF109604">
    <property type="entry name" value="HD-domain/PDEase-like"/>
    <property type="match status" value="1"/>
</dbReference>
<feature type="domain" description="PDEase" evidence="8">
    <location>
        <begin position="11"/>
        <end position="346"/>
    </location>
</feature>
<feature type="binding site" evidence="5">
    <location>
        <position position="244"/>
    </location>
    <ligand>
        <name>Zn(2+)</name>
        <dbReference type="ChEBI" id="CHEBI:29105"/>
        <label>1</label>
    </ligand>
</feature>
<dbReference type="PROSITE" id="PS51845">
    <property type="entry name" value="PDEASE_I_2"/>
    <property type="match status" value="1"/>
</dbReference>
<keyword evidence="1 5" id="KW-0479">Metal-binding</keyword>
<feature type="binding site" evidence="4">
    <location>
        <position position="244"/>
    </location>
    <ligand>
        <name>AMP</name>
        <dbReference type="ChEBI" id="CHEBI:456215"/>
    </ligand>
</feature>
<feature type="binding site" evidence="5">
    <location>
        <position position="134"/>
    </location>
    <ligand>
        <name>Zn(2+)</name>
        <dbReference type="ChEBI" id="CHEBI:29105"/>
        <label>1</label>
    </ligand>
</feature>
<keyword evidence="9" id="KW-1185">Reference proteome</keyword>
<evidence type="ECO:0000256" key="3">
    <source>
        <dbReference type="PIRSR" id="PIRSR623088-1"/>
    </source>
</evidence>
<sequence>MYLICSPREFRTATTSMGMAYKLEVIQAMKTIDKWDFNVFTLDEAAEGHCLKFMMCEIFAKYDLLKRFQIPITTLISFAKALEAGYSKHKNPYHNSIHAADVTQTVHAIMIHTGMLQWFTDLEILAIFFSSSIHDYEHTGTTNHFHIETRSKAALLYNDRSVLENHHLSAAFRLLQDKDTNILGNLTKDEWRELRRMVINVVLSTDMSHHFQQLKIIKHISQCLQLADRTHKDKIMSFLVHIADISHPAKPWELHHQWSEALLEEFFEQGDKEAEMGLPISPLCDRKTTNIAESQIGEPLDKESNKAKKQVTIKSKGQKGKSQKTTKETPPLSSPKDYCTAAQNPSTCRCQLCISKAFEPMEVSFIVYNANSSELSQPQQDTEVMDVTESYEELVDKESSWRKTANQNIDESIQEMRNMIPKTKPLHPDESDDVVIEEFVPNDPEPPKTTKPPDDITPMDFQQLPNLGFLRTNLTKSDLEIFSLWNEEVMRRATEQQKKKLTDTTVQVAAQLVQNEQCQGSGKTPAQNPETFILQVISIDSPATCQDHTGANCNPYQQGVASTPAPTNAPVPASNVSQANEANPCGAAAVSVTSLSYGVFKIP</sequence>
<dbReference type="PROSITE" id="PS00126">
    <property type="entry name" value="PDEASE_I_1"/>
    <property type="match status" value="1"/>
</dbReference>
<dbReference type="InterPro" id="IPR023088">
    <property type="entry name" value="PDEase"/>
</dbReference>
<feature type="binding site" evidence="5">
    <location>
        <position position="135"/>
    </location>
    <ligand>
        <name>Zn(2+)</name>
        <dbReference type="ChEBI" id="CHEBI:29105"/>
        <label>1</label>
    </ligand>
</feature>
<proteinExistence type="inferred from homology"/>
<organism evidence="9 10">
    <name type="scientific">Notechis scutatus</name>
    <name type="common">mainland tiger snake</name>
    <dbReference type="NCBI Taxonomy" id="8663"/>
    <lineage>
        <taxon>Eukaryota</taxon>
        <taxon>Metazoa</taxon>
        <taxon>Chordata</taxon>
        <taxon>Craniata</taxon>
        <taxon>Vertebrata</taxon>
        <taxon>Euteleostomi</taxon>
        <taxon>Lepidosauria</taxon>
        <taxon>Squamata</taxon>
        <taxon>Bifurcata</taxon>
        <taxon>Unidentata</taxon>
        <taxon>Episquamata</taxon>
        <taxon>Toxicofera</taxon>
        <taxon>Serpentes</taxon>
        <taxon>Colubroidea</taxon>
        <taxon>Elapidae</taxon>
        <taxon>Hydrophiinae</taxon>
        <taxon>Notechis</taxon>
    </lineage>
</organism>
<dbReference type="InterPro" id="IPR036971">
    <property type="entry name" value="PDEase_catalytic_dom_sf"/>
</dbReference>